<dbReference type="AlphaFoldDB" id="A0A3Q9BZZ6"/>
<evidence type="ECO:0000313" key="2">
    <source>
        <dbReference type="Proteomes" id="UP000280197"/>
    </source>
</evidence>
<reference evidence="1 2" key="1">
    <citation type="submission" date="2018-12" db="EMBL/GenBank/DDBJ databases">
        <authorList>
            <person name="Li K."/>
        </authorList>
    </citation>
    <scope>NUCLEOTIDE SEQUENCE [LARGE SCALE GENOMIC DNA]</scope>
    <source>
        <strain evidence="2">CR22</strain>
    </source>
</reference>
<proteinExistence type="predicted"/>
<gene>
    <name evidence="1" type="ORF">EJC51_08885</name>
</gene>
<organism evidence="1 2">
    <name type="scientific">Streptomyces aquilus</name>
    <dbReference type="NCBI Taxonomy" id="2548456"/>
    <lineage>
        <taxon>Bacteria</taxon>
        <taxon>Bacillati</taxon>
        <taxon>Actinomycetota</taxon>
        <taxon>Actinomycetes</taxon>
        <taxon>Kitasatosporales</taxon>
        <taxon>Streptomycetaceae</taxon>
        <taxon>Streptomyces</taxon>
    </lineage>
</organism>
<dbReference type="RefSeq" id="WP_126270567.1">
    <property type="nucleotide sequence ID" value="NZ_CP034463.1"/>
</dbReference>
<name>A0A3Q9BZZ6_9ACTN</name>
<sequence length="143" mass="15460">MSKRYVFLDPDGSGADRGWAFVVVAAPTGVVYQTQGGGFGCVPYEQEGYLVPLFGRDLDEDLKAIFVGELKGQGARGLEWPAPLLDRLRDAVAQLRVYGSANRDDTWPAALALDGSRLAEADEAWVPVLTPDGPGYLAWENSD</sequence>
<dbReference type="Pfam" id="PF19715">
    <property type="entry name" value="DUF6210"/>
    <property type="match status" value="1"/>
</dbReference>
<accession>A0A3Q9BZZ6</accession>
<dbReference type="EMBL" id="CP034463">
    <property type="protein sequence ID" value="AZP16217.1"/>
    <property type="molecule type" value="Genomic_DNA"/>
</dbReference>
<evidence type="ECO:0000313" key="1">
    <source>
        <dbReference type="EMBL" id="AZP16217.1"/>
    </source>
</evidence>
<dbReference type="Proteomes" id="UP000280197">
    <property type="component" value="Chromosome"/>
</dbReference>
<keyword evidence="2" id="KW-1185">Reference proteome</keyword>
<protein>
    <submittedName>
        <fullName evidence="1">Uncharacterized protein</fullName>
    </submittedName>
</protein>
<dbReference type="InterPro" id="IPR046182">
    <property type="entry name" value="DUF6210"/>
</dbReference>
<dbReference type="KEGG" id="saqu:EJC51_08885"/>